<dbReference type="PANTHER" id="PTHR43674:SF16">
    <property type="entry name" value="CARBON-NITROGEN FAMILY, PUTATIVE (AFU_ORTHOLOGUE AFUA_5G02350)-RELATED"/>
    <property type="match status" value="1"/>
</dbReference>
<keyword evidence="1 4" id="KW-0378">Hydrolase</keyword>
<evidence type="ECO:0000256" key="2">
    <source>
        <dbReference type="SAM" id="MobiDB-lite"/>
    </source>
</evidence>
<evidence type="ECO:0000259" key="3">
    <source>
        <dbReference type="PROSITE" id="PS50263"/>
    </source>
</evidence>
<dbReference type="InterPro" id="IPR050345">
    <property type="entry name" value="Aliph_Amidase/BUP"/>
</dbReference>
<dbReference type="Proteomes" id="UP000228758">
    <property type="component" value="Unassembled WGS sequence"/>
</dbReference>
<accession>A0A2M9CL74</accession>
<dbReference type="SUPFAM" id="SSF56317">
    <property type="entry name" value="Carbon-nitrogen hydrolase"/>
    <property type="match status" value="1"/>
</dbReference>
<evidence type="ECO:0000256" key="1">
    <source>
        <dbReference type="ARBA" id="ARBA00022801"/>
    </source>
</evidence>
<organism evidence="4 5">
    <name type="scientific">Diaminobutyricimonas aerilata</name>
    <dbReference type="NCBI Taxonomy" id="1162967"/>
    <lineage>
        <taxon>Bacteria</taxon>
        <taxon>Bacillati</taxon>
        <taxon>Actinomycetota</taxon>
        <taxon>Actinomycetes</taxon>
        <taxon>Micrococcales</taxon>
        <taxon>Microbacteriaceae</taxon>
        <taxon>Diaminobutyricimonas</taxon>
    </lineage>
</organism>
<dbReference type="Gene3D" id="3.60.110.10">
    <property type="entry name" value="Carbon-nitrogen hydrolase"/>
    <property type="match status" value="1"/>
</dbReference>
<gene>
    <name evidence="4" type="ORF">CLV46_2214</name>
</gene>
<dbReference type="EMBL" id="PGFF01000001">
    <property type="protein sequence ID" value="PJJ72640.1"/>
    <property type="molecule type" value="Genomic_DNA"/>
</dbReference>
<dbReference type="PROSITE" id="PS50263">
    <property type="entry name" value="CN_HYDROLASE"/>
    <property type="match status" value="1"/>
</dbReference>
<reference evidence="4 5" key="1">
    <citation type="submission" date="2017-11" db="EMBL/GenBank/DDBJ databases">
        <title>Genomic Encyclopedia of Archaeal and Bacterial Type Strains, Phase II (KMG-II): From Individual Species to Whole Genera.</title>
        <authorList>
            <person name="Goeker M."/>
        </authorList>
    </citation>
    <scope>NUCLEOTIDE SEQUENCE [LARGE SCALE GENOMIC DNA]</scope>
    <source>
        <strain evidence="4 5">DSM 27393</strain>
    </source>
</reference>
<evidence type="ECO:0000313" key="4">
    <source>
        <dbReference type="EMBL" id="PJJ72640.1"/>
    </source>
</evidence>
<dbReference type="InterPro" id="IPR036526">
    <property type="entry name" value="C-N_Hydrolase_sf"/>
</dbReference>
<feature type="region of interest" description="Disordered" evidence="2">
    <location>
        <begin position="305"/>
        <end position="333"/>
    </location>
</feature>
<comment type="caution">
    <text evidence="4">The sequence shown here is derived from an EMBL/GenBank/DDBJ whole genome shotgun (WGS) entry which is preliminary data.</text>
</comment>
<dbReference type="GO" id="GO:0016811">
    <property type="term" value="F:hydrolase activity, acting on carbon-nitrogen (but not peptide) bonds, in linear amides"/>
    <property type="evidence" value="ECO:0007669"/>
    <property type="project" value="TreeGrafter"/>
</dbReference>
<evidence type="ECO:0000313" key="5">
    <source>
        <dbReference type="Proteomes" id="UP000228758"/>
    </source>
</evidence>
<keyword evidence="5" id="KW-1185">Reference proteome</keyword>
<dbReference type="OrthoDB" id="9811121at2"/>
<name>A0A2M9CL74_9MICO</name>
<protein>
    <submittedName>
        <fullName evidence="4">Putative amidohydrolase</fullName>
    </submittedName>
</protein>
<sequence>MAASENTFRAAVVQFEPTPDAPEVNLATVERMARAAVADGARLVAFPEMCLLGYWHLTKQSTARLRELAEPVDGPSLRAVRALATGLEAGIGVGFLEHGPDDRLYNSYAVALPDGTLHVHRKLHAFEHESISSGDRYTVFDTPWGIRMGVLICWDNNLVENVRATALAGATVLIAPHQTGGTSSRSPHGMRPIPMELWEARESDPAAIEAAFRGHSGREWLLRWLPSRAHDNGIFVLFSNGVGRDDDEVRTGNSMILDPYGRIVAETWAARDDTVIADLDLDLVPLSTGQRWIRGRRPELYEPLTRRTGDELEPRAARFSDDPVRPLGEPAQG</sequence>
<dbReference type="AlphaFoldDB" id="A0A2M9CL74"/>
<feature type="compositionally biased region" description="Basic and acidic residues" evidence="2">
    <location>
        <begin position="305"/>
        <end position="324"/>
    </location>
</feature>
<dbReference type="PANTHER" id="PTHR43674">
    <property type="entry name" value="NITRILASE C965.09-RELATED"/>
    <property type="match status" value="1"/>
</dbReference>
<feature type="domain" description="CN hydrolase" evidence="3">
    <location>
        <begin position="8"/>
        <end position="281"/>
    </location>
</feature>
<dbReference type="Pfam" id="PF00795">
    <property type="entry name" value="CN_hydrolase"/>
    <property type="match status" value="1"/>
</dbReference>
<proteinExistence type="predicted"/>
<dbReference type="InterPro" id="IPR003010">
    <property type="entry name" value="C-N_Hydrolase"/>
</dbReference>
<dbReference type="CDD" id="cd07585">
    <property type="entry name" value="nitrilase_7"/>
    <property type="match status" value="1"/>
</dbReference>
<dbReference type="RefSeq" id="WP_100364806.1">
    <property type="nucleotide sequence ID" value="NZ_PGFF01000001.1"/>
</dbReference>